<organism evidence="3 4">
    <name type="scientific">Aristolochia fimbriata</name>
    <name type="common">White veined hardy Dutchman's pipe vine</name>
    <dbReference type="NCBI Taxonomy" id="158543"/>
    <lineage>
        <taxon>Eukaryota</taxon>
        <taxon>Viridiplantae</taxon>
        <taxon>Streptophyta</taxon>
        <taxon>Embryophyta</taxon>
        <taxon>Tracheophyta</taxon>
        <taxon>Spermatophyta</taxon>
        <taxon>Magnoliopsida</taxon>
        <taxon>Magnoliidae</taxon>
        <taxon>Piperales</taxon>
        <taxon>Aristolochiaceae</taxon>
        <taxon>Aristolochia</taxon>
    </lineage>
</organism>
<dbReference type="Proteomes" id="UP000825729">
    <property type="component" value="Unassembled WGS sequence"/>
</dbReference>
<comment type="caution">
    <text evidence="3">The sequence shown here is derived from an EMBL/GenBank/DDBJ whole genome shotgun (WGS) entry which is preliminary data.</text>
</comment>
<evidence type="ECO:0000313" key="4">
    <source>
        <dbReference type="Proteomes" id="UP000825729"/>
    </source>
</evidence>
<sequence length="100" mass="11135">MTTRLRRNSAVVALCFCLFLAAALLSSARNTVTISGKERRAAERSLAASGVFIYRQGKRRTRERKLSFGRKLISQKPKCKLSQGSGKANKHENPSCLKHD</sequence>
<name>A0AAV7EYI4_ARIFI</name>
<keyword evidence="4" id="KW-1185">Reference proteome</keyword>
<evidence type="ECO:0000256" key="1">
    <source>
        <dbReference type="SAM" id="MobiDB-lite"/>
    </source>
</evidence>
<accession>A0AAV7EYI4</accession>
<feature type="compositionally biased region" description="Basic and acidic residues" evidence="1">
    <location>
        <begin position="89"/>
        <end position="100"/>
    </location>
</feature>
<feature type="region of interest" description="Disordered" evidence="1">
    <location>
        <begin position="77"/>
        <end position="100"/>
    </location>
</feature>
<proteinExistence type="predicted"/>
<feature type="chain" id="PRO_5043955871" evidence="2">
    <location>
        <begin position="29"/>
        <end position="100"/>
    </location>
</feature>
<protein>
    <submittedName>
        <fullName evidence="3">Uncharacterized protein</fullName>
    </submittedName>
</protein>
<evidence type="ECO:0000313" key="3">
    <source>
        <dbReference type="EMBL" id="KAG9453474.1"/>
    </source>
</evidence>
<evidence type="ECO:0000256" key="2">
    <source>
        <dbReference type="SAM" id="SignalP"/>
    </source>
</evidence>
<gene>
    <name evidence="3" type="ORF">H6P81_006378</name>
</gene>
<keyword evidence="2" id="KW-0732">Signal</keyword>
<feature type="signal peptide" evidence="2">
    <location>
        <begin position="1"/>
        <end position="28"/>
    </location>
</feature>
<reference evidence="3 4" key="1">
    <citation type="submission" date="2021-07" db="EMBL/GenBank/DDBJ databases">
        <title>The Aristolochia fimbriata genome: insights into angiosperm evolution, floral development and chemical biosynthesis.</title>
        <authorList>
            <person name="Jiao Y."/>
        </authorList>
    </citation>
    <scope>NUCLEOTIDE SEQUENCE [LARGE SCALE GENOMIC DNA]</scope>
    <source>
        <strain evidence="3">IBCAS-2021</strain>
        <tissue evidence="3">Leaf</tissue>
    </source>
</reference>
<dbReference type="EMBL" id="JAINDJ010000003">
    <property type="protein sequence ID" value="KAG9453474.1"/>
    <property type="molecule type" value="Genomic_DNA"/>
</dbReference>
<dbReference type="AlphaFoldDB" id="A0AAV7EYI4"/>